<accession>A0A2G8R8V7</accession>
<keyword evidence="2" id="KW-1185">Reference proteome</keyword>
<comment type="caution">
    <text evidence="1">The sequence shown here is derived from an EMBL/GenBank/DDBJ whole genome shotgun (WGS) entry which is preliminary data.</text>
</comment>
<evidence type="ECO:0000313" key="2">
    <source>
        <dbReference type="Proteomes" id="UP000231259"/>
    </source>
</evidence>
<gene>
    <name evidence="1" type="ORF">P775_22255</name>
</gene>
<protein>
    <submittedName>
        <fullName evidence="1">Uncharacterized protein</fullName>
    </submittedName>
</protein>
<evidence type="ECO:0000313" key="1">
    <source>
        <dbReference type="EMBL" id="PIL17959.1"/>
    </source>
</evidence>
<dbReference type="EMBL" id="AWWI01000143">
    <property type="protein sequence ID" value="PIL17959.1"/>
    <property type="molecule type" value="Genomic_DNA"/>
</dbReference>
<reference evidence="1 2" key="1">
    <citation type="submission" date="2013-09" db="EMBL/GenBank/DDBJ databases">
        <title>Genome sequencing of Phaeobacter antarcticus sp. nov. SM1211.</title>
        <authorList>
            <person name="Zhang X.-Y."/>
            <person name="Liu C."/>
            <person name="Chen X.-L."/>
            <person name="Xie B.-B."/>
            <person name="Qin Q.-L."/>
            <person name="Rong J.-C."/>
            <person name="Zhang Y.-Z."/>
        </authorList>
    </citation>
    <scope>NUCLEOTIDE SEQUENCE [LARGE SCALE GENOMIC DNA]</scope>
    <source>
        <strain evidence="1 2">SM1211</strain>
    </source>
</reference>
<sequence>MRRRGPQTDDPIAAFGQHLHAEGFGGDLADDGGTSAVFSTDNSVDELPPLAVVFSHTP</sequence>
<name>A0A2G8R8V7_9RHOB</name>
<organism evidence="1 2">
    <name type="scientific">Puniceibacterium antarcticum</name>
    <dbReference type="NCBI Taxonomy" id="1206336"/>
    <lineage>
        <taxon>Bacteria</taxon>
        <taxon>Pseudomonadati</taxon>
        <taxon>Pseudomonadota</taxon>
        <taxon>Alphaproteobacteria</taxon>
        <taxon>Rhodobacterales</taxon>
        <taxon>Paracoccaceae</taxon>
        <taxon>Puniceibacterium</taxon>
    </lineage>
</organism>
<dbReference type="Proteomes" id="UP000231259">
    <property type="component" value="Unassembled WGS sequence"/>
</dbReference>
<dbReference type="AlphaFoldDB" id="A0A2G8R8V7"/>
<proteinExistence type="predicted"/>
<dbReference type="RefSeq" id="WP_218967742.1">
    <property type="nucleotide sequence ID" value="NZ_AWWI01000143.1"/>
</dbReference>